<evidence type="ECO:0000256" key="6">
    <source>
        <dbReference type="ARBA" id="ARBA00022840"/>
    </source>
</evidence>
<dbReference type="InterPro" id="IPR050388">
    <property type="entry name" value="ABC_Ni/Peptide_Import"/>
</dbReference>
<dbReference type="NCBIfam" id="NF008453">
    <property type="entry name" value="PRK11308.1"/>
    <property type="match status" value="2"/>
</dbReference>
<dbReference type="FunFam" id="3.40.50.300:FF:000016">
    <property type="entry name" value="Oligopeptide ABC transporter ATP-binding component"/>
    <property type="match status" value="2"/>
</dbReference>
<keyword evidence="4" id="KW-1003">Cell membrane</keyword>
<dbReference type="EMBL" id="LT629710">
    <property type="protein sequence ID" value="SDP37246.1"/>
    <property type="molecule type" value="Genomic_DNA"/>
</dbReference>
<dbReference type="GO" id="GO:0016887">
    <property type="term" value="F:ATP hydrolysis activity"/>
    <property type="evidence" value="ECO:0007669"/>
    <property type="project" value="InterPro"/>
</dbReference>
<dbReference type="PANTHER" id="PTHR43297:SF2">
    <property type="entry name" value="DIPEPTIDE TRANSPORT ATP-BINDING PROTEIN DPPD"/>
    <property type="match status" value="1"/>
</dbReference>
<dbReference type="RefSeq" id="WP_090479291.1">
    <property type="nucleotide sequence ID" value="NZ_LT629710.1"/>
</dbReference>
<dbReference type="InterPro" id="IPR027417">
    <property type="entry name" value="P-loop_NTPase"/>
</dbReference>
<dbReference type="SUPFAM" id="SSF52540">
    <property type="entry name" value="P-loop containing nucleoside triphosphate hydrolases"/>
    <property type="match status" value="2"/>
</dbReference>
<dbReference type="Pfam" id="PF08352">
    <property type="entry name" value="oligo_HPY"/>
    <property type="match status" value="2"/>
</dbReference>
<dbReference type="GO" id="GO:0015833">
    <property type="term" value="P:peptide transport"/>
    <property type="evidence" value="ECO:0007669"/>
    <property type="project" value="InterPro"/>
</dbReference>
<dbReference type="PROSITE" id="PS50893">
    <property type="entry name" value="ABC_TRANSPORTER_2"/>
    <property type="match status" value="2"/>
</dbReference>
<dbReference type="Pfam" id="PF00005">
    <property type="entry name" value="ABC_tran"/>
    <property type="match status" value="2"/>
</dbReference>
<dbReference type="OrthoDB" id="4008250at2"/>
<dbReference type="GO" id="GO:0005524">
    <property type="term" value="F:ATP binding"/>
    <property type="evidence" value="ECO:0007669"/>
    <property type="project" value="UniProtKB-KW"/>
</dbReference>
<comment type="subcellular location">
    <subcellularLocation>
        <location evidence="1">Cell membrane</location>
        <topology evidence="1">Peripheral membrane protein</topology>
    </subcellularLocation>
</comment>
<evidence type="ECO:0000313" key="9">
    <source>
        <dbReference type="EMBL" id="SDP37246.1"/>
    </source>
</evidence>
<gene>
    <name evidence="9" type="ORF">SAMN04515671_3926</name>
</gene>
<reference evidence="9 10" key="1">
    <citation type="submission" date="2016-10" db="EMBL/GenBank/DDBJ databases">
        <authorList>
            <person name="de Groot N.N."/>
        </authorList>
    </citation>
    <scope>NUCLEOTIDE SEQUENCE [LARGE SCALE GENOMIC DNA]</scope>
    <source>
        <strain evidence="10">P4-7,KCTC 19426,CECT 7604</strain>
    </source>
</reference>
<dbReference type="STRING" id="1090615.SAMN04515671_3926"/>
<evidence type="ECO:0000256" key="4">
    <source>
        <dbReference type="ARBA" id="ARBA00022475"/>
    </source>
</evidence>
<dbReference type="NCBIfam" id="NF007739">
    <property type="entry name" value="PRK10419.1"/>
    <property type="match status" value="2"/>
</dbReference>
<feature type="domain" description="ABC transporter" evidence="8">
    <location>
        <begin position="342"/>
        <end position="585"/>
    </location>
</feature>
<organism evidence="9 10">
    <name type="scientific">Nakamurella panacisegetis</name>
    <dbReference type="NCBI Taxonomy" id="1090615"/>
    <lineage>
        <taxon>Bacteria</taxon>
        <taxon>Bacillati</taxon>
        <taxon>Actinomycetota</taxon>
        <taxon>Actinomycetes</taxon>
        <taxon>Nakamurellales</taxon>
        <taxon>Nakamurellaceae</taxon>
        <taxon>Nakamurella</taxon>
    </lineage>
</organism>
<comment type="similarity">
    <text evidence="2">Belongs to the ABC transporter superfamily.</text>
</comment>
<dbReference type="Proteomes" id="UP000198741">
    <property type="component" value="Chromosome I"/>
</dbReference>
<dbReference type="Gene3D" id="3.40.50.300">
    <property type="entry name" value="P-loop containing nucleotide triphosphate hydrolases"/>
    <property type="match status" value="2"/>
</dbReference>
<dbReference type="PANTHER" id="PTHR43297">
    <property type="entry name" value="OLIGOPEPTIDE TRANSPORT ATP-BINDING PROTEIN APPD"/>
    <property type="match status" value="1"/>
</dbReference>
<accession>A0A1H0S7N9</accession>
<proteinExistence type="inferred from homology"/>
<dbReference type="InterPro" id="IPR003593">
    <property type="entry name" value="AAA+_ATPase"/>
</dbReference>
<keyword evidence="7" id="KW-0472">Membrane</keyword>
<keyword evidence="5" id="KW-0547">Nucleotide-binding</keyword>
<keyword evidence="6 9" id="KW-0067">ATP-binding</keyword>
<evidence type="ECO:0000256" key="3">
    <source>
        <dbReference type="ARBA" id="ARBA00022448"/>
    </source>
</evidence>
<evidence type="ECO:0000259" key="8">
    <source>
        <dbReference type="PROSITE" id="PS50893"/>
    </source>
</evidence>
<evidence type="ECO:0000256" key="5">
    <source>
        <dbReference type="ARBA" id="ARBA00022741"/>
    </source>
</evidence>
<protein>
    <submittedName>
        <fullName evidence="9">Peptide/nickel transport system ATP-binding protein</fullName>
    </submittedName>
</protein>
<evidence type="ECO:0000313" key="10">
    <source>
        <dbReference type="Proteomes" id="UP000198741"/>
    </source>
</evidence>
<evidence type="ECO:0000256" key="2">
    <source>
        <dbReference type="ARBA" id="ARBA00005417"/>
    </source>
</evidence>
<dbReference type="GO" id="GO:0005886">
    <property type="term" value="C:plasma membrane"/>
    <property type="evidence" value="ECO:0007669"/>
    <property type="project" value="UniProtKB-SubCell"/>
</dbReference>
<feature type="domain" description="ABC transporter" evidence="8">
    <location>
        <begin position="7"/>
        <end position="261"/>
    </location>
</feature>
<dbReference type="PROSITE" id="PS00211">
    <property type="entry name" value="ABC_TRANSPORTER_1"/>
    <property type="match status" value="2"/>
</dbReference>
<dbReference type="CDD" id="cd03257">
    <property type="entry name" value="ABC_NikE_OppD_transporters"/>
    <property type="match status" value="2"/>
</dbReference>
<evidence type="ECO:0000256" key="7">
    <source>
        <dbReference type="ARBA" id="ARBA00023136"/>
    </source>
</evidence>
<name>A0A1H0S7N9_9ACTN</name>
<keyword evidence="3" id="KW-0813">Transport</keyword>
<dbReference type="AlphaFoldDB" id="A0A1H0S7N9"/>
<dbReference type="SMART" id="SM00382">
    <property type="entry name" value="AAA"/>
    <property type="match status" value="2"/>
</dbReference>
<dbReference type="InterPro" id="IPR017871">
    <property type="entry name" value="ABC_transporter-like_CS"/>
</dbReference>
<sequence length="607" mass="64017">MSSEPLLSFQNLTITFPGQGAHSRRGTEVVHGIDFDVQRGEVVALVGESGSGKTVTALAAVRLLPRGSTIGGRILLGGVDLLALDEAAMRAVRGDRIALIFQDPVGALDPVFSVGYQLVEAIRRHRPGIKRAAARERAEEILGLVGIPDPRQRLRWYPHQFSGGQCQRVMIAMALSCDPDVLIADEPTTALDVTVQQEVLDVLLDLRARMGTTVLIITHDMGVVADIADRVVVMHDGIIEEQAPAGELFADPKAEYTRRLLAAVPRLEGVAPEGSALADGAAEDPALADGDADGAAAKFAAGHNAAPSFVAGQPVAAEVGVAETVLSAAEGSAVGSGPSPALQISDLHVTYAGRRAAVRAVRGVDLSIESGEILGLVGESGSGKSTIGRAVLGLAPLTGGTIRVEGVDLASRSGSALRDMRKQIGVVFQNPTGSLNPRYTVGQSIGEPSRAHLGLRGAALSARVASLLESVRLPAAWAHRYPHELSGGQRQRVSIARAVSLEPRLLIADEPTSALDVSVQAAVLRLIEDLQQQYAFACLFISHDLAVIDQLCDRVAVMEQGLVVEQGEREQILRRPVHPYTRRLLAAAPVPDPAVQQARRAERLAAS</sequence>
<keyword evidence="10" id="KW-1185">Reference proteome</keyword>
<dbReference type="InterPro" id="IPR003439">
    <property type="entry name" value="ABC_transporter-like_ATP-bd"/>
</dbReference>
<evidence type="ECO:0000256" key="1">
    <source>
        <dbReference type="ARBA" id="ARBA00004202"/>
    </source>
</evidence>
<dbReference type="InterPro" id="IPR013563">
    <property type="entry name" value="Oligopep_ABC_C"/>
</dbReference>